<protein>
    <recommendedName>
        <fullName evidence="3">Uracil-DNA glycosylase-like domain-containing protein</fullName>
    </recommendedName>
</protein>
<dbReference type="AlphaFoldDB" id="A0A7S4NMM9"/>
<proteinExistence type="predicted"/>
<evidence type="ECO:0008006" key="3">
    <source>
        <dbReference type="Google" id="ProtNLM"/>
    </source>
</evidence>
<reference evidence="2" key="1">
    <citation type="submission" date="2021-01" db="EMBL/GenBank/DDBJ databases">
        <authorList>
            <person name="Corre E."/>
            <person name="Pelletier E."/>
            <person name="Niang G."/>
            <person name="Scheremetjew M."/>
            <person name="Finn R."/>
            <person name="Kale V."/>
            <person name="Holt S."/>
            <person name="Cochrane G."/>
            <person name="Meng A."/>
            <person name="Brown T."/>
            <person name="Cohen L."/>
        </authorList>
    </citation>
    <scope>NUCLEOTIDE SEQUENCE</scope>
    <source>
        <strain evidence="2">SoJaBio B1-5/56/2</strain>
    </source>
</reference>
<feature type="compositionally biased region" description="Low complexity" evidence="1">
    <location>
        <begin position="45"/>
        <end position="62"/>
    </location>
</feature>
<dbReference type="CDD" id="cd10032">
    <property type="entry name" value="UDG-F6_HDG"/>
    <property type="match status" value="1"/>
</dbReference>
<dbReference type="EMBL" id="HBKR01010769">
    <property type="protein sequence ID" value="CAE2295814.1"/>
    <property type="molecule type" value="Transcribed_RNA"/>
</dbReference>
<dbReference type="SUPFAM" id="SSF52141">
    <property type="entry name" value="Uracil-DNA glycosylase-like"/>
    <property type="match status" value="1"/>
</dbReference>
<gene>
    <name evidence="2" type="ORF">NAES01612_LOCUS7155</name>
</gene>
<sequence>MLKAWPRLAVRTRIMAKQPPTKRRKTSTTTDNKGTDKVITSKYFSTPTASKPSSSSSSSSSAYTSSFEPLTWKCFPSLEEVEVHTLILGTHPSITSLKENRYFGHKMNAFWWIAGDCLGFRRADGISPSTQKPYTLAQYLRHGEEKVIPYEEQVKVFAANGFALWDIVQSCQRKGSLDSAIRNETPNDIPGFCQKNPSLKRIVIANGSTGSNFFLKHFKEWCFSGDLKPAENTQSQKVFASIPKEKLENARITFVSCVSVSPAAAGFTYLQKRNFWEEHVYNPGLNEKLKNEKKISQENKPTEQHE</sequence>
<dbReference type="Gene3D" id="3.40.470.10">
    <property type="entry name" value="Uracil-DNA glycosylase-like domain"/>
    <property type="match status" value="1"/>
</dbReference>
<dbReference type="InterPro" id="IPR036895">
    <property type="entry name" value="Uracil-DNA_glycosylase-like_sf"/>
</dbReference>
<name>A0A7S4NMM9_9EUKA</name>
<feature type="region of interest" description="Disordered" evidence="1">
    <location>
        <begin position="13"/>
        <end position="62"/>
    </location>
</feature>
<evidence type="ECO:0000256" key="1">
    <source>
        <dbReference type="SAM" id="MobiDB-lite"/>
    </source>
</evidence>
<evidence type="ECO:0000313" key="2">
    <source>
        <dbReference type="EMBL" id="CAE2295814.1"/>
    </source>
</evidence>
<organism evidence="2">
    <name type="scientific">Paramoeba aestuarina</name>
    <dbReference type="NCBI Taxonomy" id="180227"/>
    <lineage>
        <taxon>Eukaryota</taxon>
        <taxon>Amoebozoa</taxon>
        <taxon>Discosea</taxon>
        <taxon>Flabellinia</taxon>
        <taxon>Dactylopodida</taxon>
        <taxon>Paramoebidae</taxon>
        <taxon>Paramoeba</taxon>
    </lineage>
</organism>
<accession>A0A7S4NMM9</accession>